<feature type="compositionally biased region" description="Basic and acidic residues" evidence="1">
    <location>
        <begin position="525"/>
        <end position="547"/>
    </location>
</feature>
<keyword evidence="3" id="KW-1185">Reference proteome</keyword>
<feature type="region of interest" description="Disordered" evidence="1">
    <location>
        <begin position="974"/>
        <end position="1020"/>
    </location>
</feature>
<feature type="compositionally biased region" description="Acidic residues" evidence="1">
    <location>
        <begin position="555"/>
        <end position="571"/>
    </location>
</feature>
<feature type="compositionally biased region" description="Polar residues" evidence="1">
    <location>
        <begin position="80"/>
        <end position="111"/>
    </location>
</feature>
<feature type="compositionally biased region" description="Basic residues" evidence="1">
    <location>
        <begin position="318"/>
        <end position="330"/>
    </location>
</feature>
<feature type="compositionally biased region" description="Basic and acidic residues" evidence="1">
    <location>
        <begin position="572"/>
        <end position="590"/>
    </location>
</feature>
<feature type="compositionally biased region" description="Basic and acidic residues" evidence="1">
    <location>
        <begin position="262"/>
        <end position="274"/>
    </location>
</feature>
<feature type="compositionally biased region" description="Basic and acidic residues" evidence="1">
    <location>
        <begin position="57"/>
        <end position="67"/>
    </location>
</feature>
<evidence type="ECO:0000313" key="3">
    <source>
        <dbReference type="Proteomes" id="UP000242188"/>
    </source>
</evidence>
<dbReference type="EMBL" id="NEDP02005587">
    <property type="protein sequence ID" value="OWF37573.1"/>
    <property type="molecule type" value="Genomic_DNA"/>
</dbReference>
<accession>A0A210PM65</accession>
<feature type="compositionally biased region" description="Basic and acidic residues" evidence="1">
    <location>
        <begin position="637"/>
        <end position="649"/>
    </location>
</feature>
<dbReference type="Proteomes" id="UP000242188">
    <property type="component" value="Unassembled WGS sequence"/>
</dbReference>
<feature type="compositionally biased region" description="Polar residues" evidence="1">
    <location>
        <begin position="1004"/>
        <end position="1020"/>
    </location>
</feature>
<gene>
    <name evidence="2" type="ORF">KP79_PYT07442</name>
</gene>
<sequence>MLKGFFTALSSKVFGSGQSEAESSNEGGGENSSSNAVKEKSDQVSVDAAVVSTEAAVQKKENLKEASTDIVVPTPDENNKNNFGSEVTNKELSTSVFYTKSKNDPSGQETLHVTDKEQDQGKGEMTDIKSEDSPSPRSGGNGQDMSEWVTLEMPKGKRSPRNRKSRSPKNQDIKSTSAAVSASSQDQKSLLDSDDVMIEKASSPVEVTNSKLDKTEKGTEAAGGDGRETLENNSGHLDEDSFSSMLVSSVLEEIVGQMSEVTVKDTMKDSKLPAEDTNQNANQDHADSVKPQDPQDDNWRAKKPNGRGDEYCREKPQRGKKGMNRRGHKQGHNDDCPPADGEHGEGTEIIEEMKKLPPIEPNLEQEDFLQFCKMSTERDKLIRAKKLIYKLGYLKDVSQDEIKDVIRGQYKIAARRSVHGWIEDARYFAEVMISRDWIDDNLLYLNPKLNKKSSNKRSKNRYMEKEDSFARKTGGLCQDVRLLTDPNLTVVRVNMKSNGHVETIKGGDEANGDRESAEVGSSGEKLARTEGGDLKTTNDQDGKKEDGLEVGVGEAEAEKEDGEDQFEDCLEESVKDTDITEDEKKESGILEKSCDDNSCKALEEMEEPVEQGEVAEVTALMEECMISLKEQDLKFDGDKDVQDKNSESKEDFDDKESEKQLKELVASNDSFTDPAIIMMVKSSSNSEYLPEQPSYGIEMPTYDPKCDVLSGLFRIEEDPRSLIETIMHSDSPTELSVTRDYPQALMMSQDDPTMVMENDSQLIDYLLTVTEEPKNPTVFPDISCNVENSSDSLAELEGIAEFLTDMVTSKICSEDIITDIDTAGIGDGGFGEEVVNLDLVKDESVMKLIEQCRTEDLAEGESCEGAGEAPALEGLVLDEGEAKECIQHFGDPVDSEMVYNLLQDLPILHAETSNASLKQDCIGGLSTDPDDQLTGDLAGDEFIEAVVGEVTKDPTIAISYQDTDHAQLEIEIVESQPDKEPYSPTQRCEESYSPVKNVDEPESSTKNLAEPITTSLDEKM</sequence>
<feature type="compositionally biased region" description="Basic and acidic residues" evidence="1">
    <location>
        <begin position="112"/>
        <end position="134"/>
    </location>
</feature>
<reference evidence="2 3" key="1">
    <citation type="journal article" date="2017" name="Nat. Ecol. Evol.">
        <title>Scallop genome provides insights into evolution of bilaterian karyotype and development.</title>
        <authorList>
            <person name="Wang S."/>
            <person name="Zhang J."/>
            <person name="Jiao W."/>
            <person name="Li J."/>
            <person name="Xun X."/>
            <person name="Sun Y."/>
            <person name="Guo X."/>
            <person name="Huan P."/>
            <person name="Dong B."/>
            <person name="Zhang L."/>
            <person name="Hu X."/>
            <person name="Sun X."/>
            <person name="Wang J."/>
            <person name="Zhao C."/>
            <person name="Wang Y."/>
            <person name="Wang D."/>
            <person name="Huang X."/>
            <person name="Wang R."/>
            <person name="Lv J."/>
            <person name="Li Y."/>
            <person name="Zhang Z."/>
            <person name="Liu B."/>
            <person name="Lu W."/>
            <person name="Hui Y."/>
            <person name="Liang J."/>
            <person name="Zhou Z."/>
            <person name="Hou R."/>
            <person name="Li X."/>
            <person name="Liu Y."/>
            <person name="Li H."/>
            <person name="Ning X."/>
            <person name="Lin Y."/>
            <person name="Zhao L."/>
            <person name="Xing Q."/>
            <person name="Dou J."/>
            <person name="Li Y."/>
            <person name="Mao J."/>
            <person name="Guo H."/>
            <person name="Dou H."/>
            <person name="Li T."/>
            <person name="Mu C."/>
            <person name="Jiang W."/>
            <person name="Fu Q."/>
            <person name="Fu X."/>
            <person name="Miao Y."/>
            <person name="Liu J."/>
            <person name="Yu Q."/>
            <person name="Li R."/>
            <person name="Liao H."/>
            <person name="Li X."/>
            <person name="Kong Y."/>
            <person name="Jiang Z."/>
            <person name="Chourrout D."/>
            <person name="Li R."/>
            <person name="Bao Z."/>
        </authorList>
    </citation>
    <scope>NUCLEOTIDE SEQUENCE [LARGE SCALE GENOMIC DNA]</scope>
    <source>
        <strain evidence="2 3">PY_sf001</strain>
    </source>
</reference>
<evidence type="ECO:0000313" key="2">
    <source>
        <dbReference type="EMBL" id="OWF37573.1"/>
    </source>
</evidence>
<name>A0A210PM65_MIZYE</name>
<feature type="compositionally biased region" description="Basic and acidic residues" evidence="1">
    <location>
        <begin position="502"/>
        <end position="517"/>
    </location>
</feature>
<feature type="compositionally biased region" description="Basic and acidic residues" evidence="1">
    <location>
        <begin position="211"/>
        <end position="230"/>
    </location>
</feature>
<feature type="compositionally biased region" description="Low complexity" evidence="1">
    <location>
        <begin position="43"/>
        <end position="52"/>
    </location>
</feature>
<feature type="compositionally biased region" description="Basic residues" evidence="1">
    <location>
        <begin position="156"/>
        <end position="167"/>
    </location>
</feature>
<dbReference type="AlphaFoldDB" id="A0A210PM65"/>
<feature type="region of interest" description="Disordered" evidence="1">
    <location>
        <begin position="259"/>
        <end position="344"/>
    </location>
</feature>
<feature type="compositionally biased region" description="Low complexity" evidence="1">
    <location>
        <begin position="15"/>
        <end position="35"/>
    </location>
</feature>
<feature type="compositionally biased region" description="Basic and acidic residues" evidence="1">
    <location>
        <begin position="331"/>
        <end position="344"/>
    </location>
</feature>
<proteinExistence type="predicted"/>
<feature type="compositionally biased region" description="Basic and acidic residues" evidence="1">
    <location>
        <begin position="306"/>
        <end position="317"/>
    </location>
</feature>
<organism evidence="2 3">
    <name type="scientific">Mizuhopecten yessoensis</name>
    <name type="common">Japanese scallop</name>
    <name type="synonym">Patinopecten yessoensis</name>
    <dbReference type="NCBI Taxonomy" id="6573"/>
    <lineage>
        <taxon>Eukaryota</taxon>
        <taxon>Metazoa</taxon>
        <taxon>Spiralia</taxon>
        <taxon>Lophotrochozoa</taxon>
        <taxon>Mollusca</taxon>
        <taxon>Bivalvia</taxon>
        <taxon>Autobranchia</taxon>
        <taxon>Pteriomorphia</taxon>
        <taxon>Pectinida</taxon>
        <taxon>Pectinoidea</taxon>
        <taxon>Pectinidae</taxon>
        <taxon>Mizuhopecten</taxon>
    </lineage>
</organism>
<feature type="compositionally biased region" description="Polar residues" evidence="1">
    <location>
        <begin position="173"/>
        <end position="182"/>
    </location>
</feature>
<protein>
    <submittedName>
        <fullName evidence="2">Uncharacterized protein</fullName>
    </submittedName>
</protein>
<feature type="region of interest" description="Disordered" evidence="1">
    <location>
        <begin position="637"/>
        <end position="658"/>
    </location>
</feature>
<comment type="caution">
    <text evidence="2">The sequence shown here is derived from an EMBL/GenBank/DDBJ whole genome shotgun (WGS) entry which is preliminary data.</text>
</comment>
<feature type="region of interest" description="Disordered" evidence="1">
    <location>
        <begin position="501"/>
        <end position="590"/>
    </location>
</feature>
<evidence type="ECO:0000256" key="1">
    <source>
        <dbReference type="SAM" id="MobiDB-lite"/>
    </source>
</evidence>
<feature type="region of interest" description="Disordered" evidence="1">
    <location>
        <begin position="15"/>
        <end position="241"/>
    </location>
</feature>